<gene>
    <name evidence="2" type="ORF">CF165_17825</name>
</gene>
<reference evidence="3" key="1">
    <citation type="submission" date="2017-07" db="EMBL/GenBank/DDBJ databases">
        <title>Comparative genome mining reveals phylogenetic distribution patterns of secondary metabolites in Amycolatopsis.</title>
        <authorList>
            <person name="Adamek M."/>
            <person name="Alanjary M."/>
            <person name="Sales-Ortells H."/>
            <person name="Goodfellow M."/>
            <person name="Bull A.T."/>
            <person name="Kalinowski J."/>
            <person name="Ziemert N."/>
        </authorList>
    </citation>
    <scope>NUCLEOTIDE SEQUENCE [LARGE SCALE GENOMIC DNA]</scope>
    <source>
        <strain evidence="3">H5</strain>
    </source>
</reference>
<sequence>MEDVRTALTAYVTEGEPPIGLSGEEVLAAARLSRRRYLLTGAVALAVVILALGLAVVVLPHRAEVASRPCPTASATREALVDRLSCVIGNAVRALLPSDAQITRLTIPGETPPADPFHLIADPAGDSPRPQDALFHMGVRVTDARGSGSVYVLLVPSSNSGGPPCGDNPEEIACRVEPTPQGVLWQSTLRSGDVVTHRVALSAPGAQVQFTSNNSGVLQQMGVHLPKQRPEPTLTLAQVRQLALTPGLDF</sequence>
<dbReference type="RefSeq" id="WP_093948657.1">
    <property type="nucleotide sequence ID" value="NZ_NMUL01000014.1"/>
</dbReference>
<dbReference type="EMBL" id="NMUL01000014">
    <property type="protein sequence ID" value="OXM67292.1"/>
    <property type="molecule type" value="Genomic_DNA"/>
</dbReference>
<protein>
    <submittedName>
        <fullName evidence="2">Uncharacterized protein</fullName>
    </submittedName>
</protein>
<keyword evidence="1" id="KW-1133">Transmembrane helix</keyword>
<dbReference type="Proteomes" id="UP000215199">
    <property type="component" value="Unassembled WGS sequence"/>
</dbReference>
<keyword evidence="3" id="KW-1185">Reference proteome</keyword>
<comment type="caution">
    <text evidence="2">The sequence shown here is derived from an EMBL/GenBank/DDBJ whole genome shotgun (WGS) entry which is preliminary data.</text>
</comment>
<keyword evidence="1" id="KW-0472">Membrane</keyword>
<keyword evidence="1" id="KW-0812">Transmembrane</keyword>
<organism evidence="2 3">
    <name type="scientific">Amycolatopsis vastitatis</name>
    <dbReference type="NCBI Taxonomy" id="1905142"/>
    <lineage>
        <taxon>Bacteria</taxon>
        <taxon>Bacillati</taxon>
        <taxon>Actinomycetota</taxon>
        <taxon>Actinomycetes</taxon>
        <taxon>Pseudonocardiales</taxon>
        <taxon>Pseudonocardiaceae</taxon>
        <taxon>Amycolatopsis</taxon>
    </lineage>
</organism>
<accession>A0A229T7U6</accession>
<evidence type="ECO:0000313" key="2">
    <source>
        <dbReference type="EMBL" id="OXM67292.1"/>
    </source>
</evidence>
<name>A0A229T7U6_9PSEU</name>
<dbReference type="AlphaFoldDB" id="A0A229T7U6"/>
<feature type="transmembrane region" description="Helical" evidence="1">
    <location>
        <begin position="37"/>
        <end position="59"/>
    </location>
</feature>
<dbReference type="OrthoDB" id="3612431at2"/>
<proteinExistence type="predicted"/>
<evidence type="ECO:0000256" key="1">
    <source>
        <dbReference type="SAM" id="Phobius"/>
    </source>
</evidence>
<evidence type="ECO:0000313" key="3">
    <source>
        <dbReference type="Proteomes" id="UP000215199"/>
    </source>
</evidence>